<gene>
    <name evidence="1" type="ORF">AFM16_26110</name>
</gene>
<reference evidence="1 2" key="1">
    <citation type="submission" date="2015-07" db="EMBL/GenBank/DDBJ databases">
        <title>Draft Genome Sequence of Streptomyces antibioticus, IMRU 3720 reveals insights in the evolution of actinomycin biosynthetic gene clusters in Streptomyces.</title>
        <authorList>
            <person name="Crnovcic I."/>
            <person name="Ruckert C."/>
            <person name="Kalinowksi J."/>
            <person name="Keller U."/>
        </authorList>
    </citation>
    <scope>NUCLEOTIDE SEQUENCE [LARGE SCALE GENOMIC DNA]</scope>
    <source>
        <strain evidence="1 2">DSM 41481</strain>
    </source>
</reference>
<organism evidence="1 2">
    <name type="scientific">Streptomyces antibioticus</name>
    <dbReference type="NCBI Taxonomy" id="1890"/>
    <lineage>
        <taxon>Bacteria</taxon>
        <taxon>Bacillati</taxon>
        <taxon>Actinomycetota</taxon>
        <taxon>Actinomycetes</taxon>
        <taxon>Kitasatosporales</taxon>
        <taxon>Streptomycetaceae</taxon>
        <taxon>Streptomyces</taxon>
    </lineage>
</organism>
<evidence type="ECO:0000313" key="2">
    <source>
        <dbReference type="Proteomes" id="UP000190306"/>
    </source>
</evidence>
<sequence>MTLPLSESQSAAKLLNEDAPTMCDAREAQDVDVRDVDPFVENVDSGDNWNITLAECHESKLSISTIQAGMDCLNVLPLGDLVK</sequence>
<evidence type="ECO:0000313" key="1">
    <source>
        <dbReference type="EMBL" id="OOQ49686.1"/>
    </source>
</evidence>
<accession>A0ABX3LFY7</accession>
<dbReference type="EMBL" id="LHQL01000011">
    <property type="protein sequence ID" value="OOQ49686.1"/>
    <property type="molecule type" value="Genomic_DNA"/>
</dbReference>
<proteinExistence type="predicted"/>
<dbReference type="Proteomes" id="UP000190306">
    <property type="component" value="Chromosome"/>
</dbReference>
<protein>
    <submittedName>
        <fullName evidence="1">Uncharacterized protein</fullName>
    </submittedName>
</protein>
<comment type="caution">
    <text evidence="1">The sequence shown here is derived from an EMBL/GenBank/DDBJ whole genome shotgun (WGS) entry which is preliminary data.</text>
</comment>
<name>A0ABX3LFY7_STRAT</name>
<keyword evidence="2" id="KW-1185">Reference proteome</keyword>